<dbReference type="GO" id="GO:0008757">
    <property type="term" value="F:S-adenosylmethionine-dependent methyltransferase activity"/>
    <property type="evidence" value="ECO:0007669"/>
    <property type="project" value="InterPro"/>
</dbReference>
<keyword evidence="3" id="KW-0489">Methyltransferase</keyword>
<evidence type="ECO:0000256" key="1">
    <source>
        <dbReference type="ARBA" id="ARBA00022679"/>
    </source>
</evidence>
<protein>
    <submittedName>
        <fullName evidence="3">Methyltransferase domain-containing protein</fullName>
    </submittedName>
</protein>
<sequence length="274" mass="31331">MLTTDKNHPKQLVADFWNEASCGENLYFKGENLQEKFNNQLKTRYALEPYIIPFAGFAESKGKKVLEVGVGLGADHQMFAENGAILHGCDLTERAIGLTRQRLEIFGLRSELQVADAENLPYADDTFDKVYSWGVIHHSPDTPKAASEIHRVLKEKGKAKIMIYHKKSMVGYMLWLRYGLMRFRPFTSLETIYSRYLESPGTKAYTTKEAKKMFSMFKDVSIRTELSHGDLLSSGAGQRHQGVLLKIARKLYPRTVIRRFFPTHGLFMLIDLTK</sequence>
<organism evidence="3 4">
    <name type="scientific">Chryseosolibacter histidini</name>
    <dbReference type="NCBI Taxonomy" id="2782349"/>
    <lineage>
        <taxon>Bacteria</taxon>
        <taxon>Pseudomonadati</taxon>
        <taxon>Bacteroidota</taxon>
        <taxon>Cytophagia</taxon>
        <taxon>Cytophagales</taxon>
        <taxon>Chryseotaleaceae</taxon>
        <taxon>Chryseosolibacter</taxon>
    </lineage>
</organism>
<dbReference type="GO" id="GO:0032259">
    <property type="term" value="P:methylation"/>
    <property type="evidence" value="ECO:0007669"/>
    <property type="project" value="UniProtKB-KW"/>
</dbReference>
<dbReference type="SUPFAM" id="SSF53335">
    <property type="entry name" value="S-adenosyl-L-methionine-dependent methyltransferases"/>
    <property type="match status" value="1"/>
</dbReference>
<dbReference type="InterPro" id="IPR029063">
    <property type="entry name" value="SAM-dependent_MTases_sf"/>
</dbReference>
<dbReference type="EMBL" id="JAHESF010000051">
    <property type="protein sequence ID" value="MBT1700926.1"/>
    <property type="molecule type" value="Genomic_DNA"/>
</dbReference>
<gene>
    <name evidence="3" type="ORF">KK083_28800</name>
</gene>
<dbReference type="CDD" id="cd02440">
    <property type="entry name" value="AdoMet_MTases"/>
    <property type="match status" value="1"/>
</dbReference>
<evidence type="ECO:0000259" key="2">
    <source>
        <dbReference type="Pfam" id="PF08241"/>
    </source>
</evidence>
<dbReference type="Proteomes" id="UP001319200">
    <property type="component" value="Unassembled WGS sequence"/>
</dbReference>
<dbReference type="PANTHER" id="PTHR44068">
    <property type="entry name" value="ZGC:194242"/>
    <property type="match status" value="1"/>
</dbReference>
<evidence type="ECO:0000313" key="4">
    <source>
        <dbReference type="Proteomes" id="UP001319200"/>
    </source>
</evidence>
<keyword evidence="1" id="KW-0808">Transferase</keyword>
<dbReference type="PANTHER" id="PTHR44068:SF11">
    <property type="entry name" value="GERANYL DIPHOSPHATE 2-C-METHYLTRANSFERASE"/>
    <property type="match status" value="1"/>
</dbReference>
<name>A0AAP2GLY6_9BACT</name>
<dbReference type="AlphaFoldDB" id="A0AAP2GLY6"/>
<accession>A0AAP2GLY6</accession>
<dbReference type="Gene3D" id="3.40.50.150">
    <property type="entry name" value="Vaccinia Virus protein VP39"/>
    <property type="match status" value="1"/>
</dbReference>
<dbReference type="Pfam" id="PF08241">
    <property type="entry name" value="Methyltransf_11"/>
    <property type="match status" value="1"/>
</dbReference>
<comment type="caution">
    <text evidence="3">The sequence shown here is derived from an EMBL/GenBank/DDBJ whole genome shotgun (WGS) entry which is preliminary data.</text>
</comment>
<reference evidence="3 4" key="1">
    <citation type="submission" date="2021-05" db="EMBL/GenBank/DDBJ databases">
        <title>A Polyphasic approach of four new species of the genus Ohtaekwangia: Ohtaekwangia histidinii sp. nov., Ohtaekwangia cretensis sp. nov., Ohtaekwangia indiensis sp. nov., Ohtaekwangia reichenbachii sp. nov. from diverse environment.</title>
        <authorList>
            <person name="Octaviana S."/>
        </authorList>
    </citation>
    <scope>NUCLEOTIDE SEQUENCE [LARGE SCALE GENOMIC DNA]</scope>
    <source>
        <strain evidence="3 4">PWU4</strain>
    </source>
</reference>
<feature type="domain" description="Methyltransferase type 11" evidence="2">
    <location>
        <begin position="66"/>
        <end position="158"/>
    </location>
</feature>
<dbReference type="RefSeq" id="WP_254169614.1">
    <property type="nucleotide sequence ID" value="NZ_JAHESF010000051.1"/>
</dbReference>
<dbReference type="InterPro" id="IPR050447">
    <property type="entry name" value="Erg6_SMT_methyltransf"/>
</dbReference>
<keyword evidence="4" id="KW-1185">Reference proteome</keyword>
<proteinExistence type="predicted"/>
<evidence type="ECO:0000313" key="3">
    <source>
        <dbReference type="EMBL" id="MBT1700926.1"/>
    </source>
</evidence>
<dbReference type="InterPro" id="IPR013216">
    <property type="entry name" value="Methyltransf_11"/>
</dbReference>